<dbReference type="Proteomes" id="UP001601059">
    <property type="component" value="Unassembled WGS sequence"/>
</dbReference>
<dbReference type="Gene3D" id="2.30.130.30">
    <property type="entry name" value="Hypothetical protein"/>
    <property type="match status" value="1"/>
</dbReference>
<dbReference type="SUPFAM" id="SSF88697">
    <property type="entry name" value="PUA domain-like"/>
    <property type="match status" value="1"/>
</dbReference>
<dbReference type="InterPro" id="IPR039440">
    <property type="entry name" value="DUF3850"/>
</dbReference>
<dbReference type="Pfam" id="PF12961">
    <property type="entry name" value="DUF3850"/>
    <property type="match status" value="1"/>
</dbReference>
<comment type="caution">
    <text evidence="2">The sequence shown here is derived from an EMBL/GenBank/DDBJ whole genome shotgun (WGS) entry which is preliminary data.</text>
</comment>
<proteinExistence type="predicted"/>
<accession>A0ABW6KEL4</accession>
<evidence type="ECO:0000259" key="1">
    <source>
        <dbReference type="Pfam" id="PF12961"/>
    </source>
</evidence>
<sequence>MRTIHELKTWPEAYSALVHANLYKRKTVDLRKNDRDFKVGDVLFLREFEPEEARYTGRNTYRIVTHIVDAEEFVAENFVAMSILPIPENQIKDILEPFDQESDIRFDVHAYKAMEIAEGTAEPTFVKGYTMKTMPSVESIREMVQQAGFDTFEITVTNETVKRYYVDEL</sequence>
<evidence type="ECO:0000313" key="3">
    <source>
        <dbReference type="Proteomes" id="UP001601059"/>
    </source>
</evidence>
<gene>
    <name evidence="2" type="ORF">ACFYKX_11130</name>
</gene>
<protein>
    <submittedName>
        <fullName evidence="2">DUF3850 domain-containing protein</fullName>
    </submittedName>
</protein>
<keyword evidence="3" id="KW-1185">Reference proteome</keyword>
<evidence type="ECO:0000313" key="2">
    <source>
        <dbReference type="EMBL" id="MFE8701147.1"/>
    </source>
</evidence>
<dbReference type="InterPro" id="IPR015947">
    <property type="entry name" value="PUA-like_sf"/>
</dbReference>
<feature type="domain" description="DUF3850" evidence="1">
    <location>
        <begin position="4"/>
        <end position="83"/>
    </location>
</feature>
<organism evidence="2 3">
    <name type="scientific">Cytobacillus spartinae</name>
    <dbReference type="NCBI Taxonomy" id="3299023"/>
    <lineage>
        <taxon>Bacteria</taxon>
        <taxon>Bacillati</taxon>
        <taxon>Bacillota</taxon>
        <taxon>Bacilli</taxon>
        <taxon>Bacillales</taxon>
        <taxon>Bacillaceae</taxon>
        <taxon>Cytobacillus</taxon>
    </lineage>
</organism>
<dbReference type="EMBL" id="JBIACK010000004">
    <property type="protein sequence ID" value="MFE8701147.1"/>
    <property type="molecule type" value="Genomic_DNA"/>
</dbReference>
<name>A0ABW6KEL4_9BACI</name>
<reference evidence="2 3" key="1">
    <citation type="submission" date="2024-08" db="EMBL/GenBank/DDBJ databases">
        <title>Two novel Cytobacillus novel species.</title>
        <authorList>
            <person name="Liu G."/>
        </authorList>
    </citation>
    <scope>NUCLEOTIDE SEQUENCE [LARGE SCALE GENOMIC DNA]</scope>
    <source>
        <strain evidence="2 3">FJAT-54145</strain>
    </source>
</reference>
<dbReference type="RefSeq" id="WP_389361008.1">
    <property type="nucleotide sequence ID" value="NZ_JBIACK010000004.1"/>
</dbReference>